<name>A0A1J5PBQ9_9ZZZZ</name>
<evidence type="ECO:0000256" key="1">
    <source>
        <dbReference type="SAM" id="MobiDB-lite"/>
    </source>
</evidence>
<sequence length="234" mass="24498">MVSPAKASALARKGSPPRNSSGVRRTPSSTTPICSPSTIVRRSCCSAVASKPARPAAARSMSTVRYLTPSARAVSTSCVPCRPRSTSAMRCDSAPSSARSGPKTLTTRSPRAPVSISETRISIGWLKLKSTPGKRSTTLRIAAITVSLSPRHCSRGLSTRKVSVSFRPIGSRPRSSEPLREITARTSGTSASSARCSCTSSAAVLPRLTEAGFCSCTIRSPSSSTGMKVLPMRV</sequence>
<accession>A0A1J5PBQ9</accession>
<feature type="compositionally biased region" description="Polar residues" evidence="1">
    <location>
        <begin position="89"/>
        <end position="109"/>
    </location>
</feature>
<feature type="region of interest" description="Disordered" evidence="1">
    <location>
        <begin position="1"/>
        <end position="35"/>
    </location>
</feature>
<dbReference type="EMBL" id="MLJW01005468">
    <property type="protein sequence ID" value="OIQ68168.1"/>
    <property type="molecule type" value="Genomic_DNA"/>
</dbReference>
<protein>
    <submittedName>
        <fullName evidence="2">Uncharacterized protein</fullName>
    </submittedName>
</protein>
<organism evidence="2">
    <name type="scientific">mine drainage metagenome</name>
    <dbReference type="NCBI Taxonomy" id="410659"/>
    <lineage>
        <taxon>unclassified sequences</taxon>
        <taxon>metagenomes</taxon>
        <taxon>ecological metagenomes</taxon>
    </lineage>
</organism>
<dbReference type="AlphaFoldDB" id="A0A1J5PBQ9"/>
<reference evidence="2" key="1">
    <citation type="submission" date="2016-10" db="EMBL/GenBank/DDBJ databases">
        <title>Sequence of Gallionella enrichment culture.</title>
        <authorList>
            <person name="Poehlein A."/>
            <person name="Muehling M."/>
            <person name="Daniel R."/>
        </authorList>
    </citation>
    <scope>NUCLEOTIDE SEQUENCE</scope>
</reference>
<comment type="caution">
    <text evidence="2">The sequence shown here is derived from an EMBL/GenBank/DDBJ whole genome shotgun (WGS) entry which is preliminary data.</text>
</comment>
<feature type="region of interest" description="Disordered" evidence="1">
    <location>
        <begin position="89"/>
        <end position="113"/>
    </location>
</feature>
<gene>
    <name evidence="2" type="ORF">GALL_502420</name>
</gene>
<evidence type="ECO:0000313" key="2">
    <source>
        <dbReference type="EMBL" id="OIQ68168.1"/>
    </source>
</evidence>
<feature type="compositionally biased region" description="Low complexity" evidence="1">
    <location>
        <begin position="26"/>
        <end position="35"/>
    </location>
</feature>
<proteinExistence type="predicted"/>